<evidence type="ECO:0000313" key="8">
    <source>
        <dbReference type="Proteomes" id="UP000192578"/>
    </source>
</evidence>
<dbReference type="Gene3D" id="2.10.25.10">
    <property type="entry name" value="Laminin"/>
    <property type="match status" value="1"/>
</dbReference>
<dbReference type="PROSITE" id="PS01186">
    <property type="entry name" value="EGF_2"/>
    <property type="match status" value="1"/>
</dbReference>
<evidence type="ECO:0000259" key="5">
    <source>
        <dbReference type="PROSITE" id="PS50026"/>
    </source>
</evidence>
<keyword evidence="4" id="KW-0812">Transmembrane</keyword>
<feature type="disulfide bond" evidence="2">
    <location>
        <begin position="232"/>
        <end position="252"/>
    </location>
</feature>
<dbReference type="EMBL" id="MTYJ01000109">
    <property type="protein sequence ID" value="OQV14144.1"/>
    <property type="molecule type" value="Genomic_DNA"/>
</dbReference>
<dbReference type="Pfam" id="PF00200">
    <property type="entry name" value="Disintegrin"/>
    <property type="match status" value="1"/>
</dbReference>
<comment type="caution">
    <text evidence="3">Lacks conserved residue(s) required for the propagation of feature annotation.</text>
</comment>
<dbReference type="SMART" id="SM00050">
    <property type="entry name" value="DISIN"/>
    <property type="match status" value="1"/>
</dbReference>
<keyword evidence="4" id="KW-1133">Transmembrane helix</keyword>
<keyword evidence="1 3" id="KW-1015">Disulfide bond</keyword>
<feature type="domain" description="Disintegrin" evidence="6">
    <location>
        <begin position="170"/>
        <end position="260"/>
    </location>
</feature>
<dbReference type="Proteomes" id="UP000192578">
    <property type="component" value="Unassembled WGS sequence"/>
</dbReference>
<name>A0A1W0WG04_HYPEX</name>
<evidence type="ECO:0000256" key="2">
    <source>
        <dbReference type="PROSITE-ProRule" id="PRU00068"/>
    </source>
</evidence>
<proteinExistence type="predicted"/>
<dbReference type="Gene3D" id="4.10.70.10">
    <property type="entry name" value="Disintegrin domain"/>
    <property type="match status" value="1"/>
</dbReference>
<dbReference type="SMART" id="SM00608">
    <property type="entry name" value="ACR"/>
    <property type="match status" value="1"/>
</dbReference>
<reference evidence="8" key="1">
    <citation type="submission" date="2017-01" db="EMBL/GenBank/DDBJ databases">
        <title>Comparative genomics of anhydrobiosis in the tardigrade Hypsibius dujardini.</title>
        <authorList>
            <person name="Yoshida Y."/>
            <person name="Koutsovoulos G."/>
            <person name="Laetsch D."/>
            <person name="Stevens L."/>
            <person name="Kumar S."/>
            <person name="Horikawa D."/>
            <person name="Ishino K."/>
            <person name="Komine S."/>
            <person name="Tomita M."/>
            <person name="Blaxter M."/>
            <person name="Arakawa K."/>
        </authorList>
    </citation>
    <scope>NUCLEOTIDE SEQUENCE [LARGE SCALE GENOMIC DNA]</scope>
    <source>
        <strain evidence="8">Z151</strain>
    </source>
</reference>
<evidence type="ECO:0000256" key="1">
    <source>
        <dbReference type="ARBA" id="ARBA00023157"/>
    </source>
</evidence>
<comment type="caution">
    <text evidence="7">The sequence shown here is derived from an EMBL/GenBank/DDBJ whole genome shotgun (WGS) entry which is preliminary data.</text>
</comment>
<keyword evidence="3" id="KW-0245">EGF-like domain</keyword>
<evidence type="ECO:0000313" key="7">
    <source>
        <dbReference type="EMBL" id="OQV14144.1"/>
    </source>
</evidence>
<sequence>MRPRCWRWRATTTNGPDDYLTDIQAPITGEASPNNVSTSGSAWRSPSWLPAKKVGLIAALCLLALCDLFSGSRSLLPNPEGRSSSSNRRASTTVMTTVRFSRSTTLNKSTAEIVAGPISPEPLSTLLSTASTMDPYEEIKLFLNKRSRTTAFPLHLTPDRATTKRHASKVSFCGDGIVDANEDCDCGGPFNCSKSHSKCCNSSSCTFLKGAECAEGPCCSRDCKLKSSRQVCRPAKNSCDLPEYCSGSSASCSADSFRRNGDDCGSGEGYCFNRMCMMRSDQCADVWGMHSSSAKNECYDHFNPRGLFNGNCGLEASNGSFKPCSIADVLCGSLQCKGGGQSPLLSSIPSFAATISANISGRIHQCKTISPEVVNPINILPTLVRDGTKCGSDKMCLKGHCIAFRHFLPLDRCPSQSAAASCSGHGVCSDLNVCSCAFGYSGADCSVLEVNVTSNWARRNAQRNTDMLNLRRGADAGARKTLNEVVDNDALQIVVIVMSAFLLGAMVLIMSLTCCRNSEVYVLTDASGLRIGDEATGSLV</sequence>
<dbReference type="InterPro" id="IPR018358">
    <property type="entry name" value="Disintegrin_CS"/>
</dbReference>
<protein>
    <submittedName>
        <fullName evidence="7">Disintegrin and metalloproteinase domain-containing protein 23</fullName>
    </submittedName>
</protein>
<feature type="domain" description="EGF-like" evidence="5">
    <location>
        <begin position="409"/>
        <end position="446"/>
    </location>
</feature>
<keyword evidence="8" id="KW-1185">Reference proteome</keyword>
<dbReference type="InterPro" id="IPR013111">
    <property type="entry name" value="EGF_extracell"/>
</dbReference>
<accession>A0A1W0WG04</accession>
<feature type="transmembrane region" description="Helical" evidence="4">
    <location>
        <begin position="490"/>
        <end position="509"/>
    </location>
</feature>
<evidence type="ECO:0000256" key="4">
    <source>
        <dbReference type="SAM" id="Phobius"/>
    </source>
</evidence>
<dbReference type="SUPFAM" id="SSF57552">
    <property type="entry name" value="Blood coagulation inhibitor (disintegrin)"/>
    <property type="match status" value="1"/>
</dbReference>
<gene>
    <name evidence="7" type="ORF">BV898_11618</name>
</gene>
<dbReference type="OrthoDB" id="5951731at2759"/>
<dbReference type="InterPro" id="IPR000742">
    <property type="entry name" value="EGF"/>
</dbReference>
<dbReference type="PANTHER" id="PTHR11905">
    <property type="entry name" value="ADAM A DISINTEGRIN AND METALLOPROTEASE DOMAIN"/>
    <property type="match status" value="1"/>
</dbReference>
<dbReference type="InterPro" id="IPR006586">
    <property type="entry name" value="ADAM_Cys-rich"/>
</dbReference>
<dbReference type="PROSITE" id="PS50026">
    <property type="entry name" value="EGF_3"/>
    <property type="match status" value="1"/>
</dbReference>
<feature type="disulfide bond" evidence="3">
    <location>
        <begin position="436"/>
        <end position="445"/>
    </location>
</feature>
<evidence type="ECO:0000256" key="3">
    <source>
        <dbReference type="PROSITE-ProRule" id="PRU00076"/>
    </source>
</evidence>
<dbReference type="PROSITE" id="PS00022">
    <property type="entry name" value="EGF_1"/>
    <property type="match status" value="1"/>
</dbReference>
<dbReference type="FunFam" id="4.10.70.10:FF:000003">
    <property type="entry name" value="Disintegrin and metalloproteinase domain-containing protein 17"/>
    <property type="match status" value="1"/>
</dbReference>
<evidence type="ECO:0000259" key="6">
    <source>
        <dbReference type="PROSITE" id="PS50214"/>
    </source>
</evidence>
<dbReference type="InterPro" id="IPR036436">
    <property type="entry name" value="Disintegrin_dom_sf"/>
</dbReference>
<dbReference type="PROSITE" id="PS50214">
    <property type="entry name" value="DISINTEGRIN_2"/>
    <property type="match status" value="1"/>
</dbReference>
<dbReference type="Pfam" id="PF07974">
    <property type="entry name" value="EGF_2"/>
    <property type="match status" value="1"/>
</dbReference>
<keyword evidence="4" id="KW-0472">Membrane</keyword>
<dbReference type="AlphaFoldDB" id="A0A1W0WG04"/>
<dbReference type="InterPro" id="IPR001762">
    <property type="entry name" value="Disintegrin_dom"/>
</dbReference>
<dbReference type="Pfam" id="PF08516">
    <property type="entry name" value="ADAM_CR"/>
    <property type="match status" value="1"/>
</dbReference>
<dbReference type="PROSITE" id="PS00427">
    <property type="entry name" value="DISINTEGRIN_1"/>
    <property type="match status" value="1"/>
</dbReference>
<organism evidence="7 8">
    <name type="scientific">Hypsibius exemplaris</name>
    <name type="common">Freshwater tardigrade</name>
    <dbReference type="NCBI Taxonomy" id="2072580"/>
    <lineage>
        <taxon>Eukaryota</taxon>
        <taxon>Metazoa</taxon>
        <taxon>Ecdysozoa</taxon>
        <taxon>Tardigrada</taxon>
        <taxon>Eutardigrada</taxon>
        <taxon>Parachela</taxon>
        <taxon>Hypsibioidea</taxon>
        <taxon>Hypsibiidae</taxon>
        <taxon>Hypsibius</taxon>
    </lineage>
</organism>
<dbReference type="PANTHER" id="PTHR11905:SF247">
    <property type="entry name" value="PEPTIDASE M12B DOMAIN-CONTAINING PROTEIN"/>
    <property type="match status" value="1"/>
</dbReference>